<keyword evidence="3" id="KW-0560">Oxidoreductase</keyword>
<keyword evidence="3" id="KW-0539">Nucleus</keyword>
<proteinExistence type="inferred from homology"/>
<comment type="subcellular location">
    <subcellularLocation>
        <location evidence="3">Nucleus</location>
    </subcellularLocation>
</comment>
<evidence type="ECO:0000313" key="6">
    <source>
        <dbReference type="EMBL" id="KAK9904829.1"/>
    </source>
</evidence>
<keyword evidence="2 3" id="KW-0408">Iron</keyword>
<dbReference type="Proteomes" id="UP001491310">
    <property type="component" value="Unassembled WGS sequence"/>
</dbReference>
<name>A0ABR2YG88_9CHLO</name>
<dbReference type="EC" id="1.14.11.-" evidence="3"/>
<gene>
    <name evidence="6" type="ORF">WJX75_003433</name>
</gene>
<accession>A0ABR2YG88</accession>
<protein>
    <recommendedName>
        <fullName evidence="3">Bifunctional lysine-specific demethylase and histidyl-hydroxylase</fullName>
        <ecNumber evidence="3">1.14.11.-</ecNumber>
    </recommendedName>
</protein>
<dbReference type="Gene3D" id="2.60.120.650">
    <property type="entry name" value="Cupin"/>
    <property type="match status" value="1"/>
</dbReference>
<feature type="region of interest" description="Disordered" evidence="4">
    <location>
        <begin position="406"/>
        <end position="441"/>
    </location>
</feature>
<keyword evidence="7" id="KW-1185">Reference proteome</keyword>
<dbReference type="PANTHER" id="PTHR13096:SF8">
    <property type="entry name" value="RIBOSOMAL OXYGENASE 1"/>
    <property type="match status" value="1"/>
</dbReference>
<evidence type="ECO:0000256" key="1">
    <source>
        <dbReference type="ARBA" id="ARBA00022723"/>
    </source>
</evidence>
<evidence type="ECO:0000256" key="3">
    <source>
        <dbReference type="RuleBase" id="RU366061"/>
    </source>
</evidence>
<keyword evidence="3" id="KW-0805">Transcription regulation</keyword>
<dbReference type="SUPFAM" id="SSF51197">
    <property type="entry name" value="Clavaminate synthase-like"/>
    <property type="match status" value="1"/>
</dbReference>
<dbReference type="Gene3D" id="3.90.930.40">
    <property type="match status" value="1"/>
</dbReference>
<evidence type="ECO:0000313" key="7">
    <source>
        <dbReference type="Proteomes" id="UP001491310"/>
    </source>
</evidence>
<dbReference type="InterPro" id="IPR003347">
    <property type="entry name" value="JmjC_dom"/>
</dbReference>
<dbReference type="EMBL" id="JALJOT010000012">
    <property type="protein sequence ID" value="KAK9904829.1"/>
    <property type="molecule type" value="Genomic_DNA"/>
</dbReference>
<feature type="compositionally biased region" description="Acidic residues" evidence="4">
    <location>
        <begin position="413"/>
        <end position="437"/>
    </location>
</feature>
<keyword evidence="1 3" id="KW-0479">Metal-binding</keyword>
<comment type="caution">
    <text evidence="6">The sequence shown here is derived from an EMBL/GenBank/DDBJ whole genome shotgun (WGS) entry which is preliminary data.</text>
</comment>
<dbReference type="PANTHER" id="PTHR13096">
    <property type="entry name" value="MINA53 MYC INDUCED NUCLEAR ANTIGEN"/>
    <property type="match status" value="1"/>
</dbReference>
<feature type="domain" description="JmjC" evidence="5">
    <location>
        <begin position="87"/>
        <end position="225"/>
    </location>
</feature>
<keyword evidence="3" id="KW-0223">Dioxygenase</keyword>
<comment type="similarity">
    <text evidence="3">Belongs to the ROX family.</text>
</comment>
<feature type="region of interest" description="Disordered" evidence="4">
    <location>
        <begin position="1"/>
        <end position="25"/>
    </location>
</feature>
<dbReference type="Pfam" id="PF08007">
    <property type="entry name" value="JmjC_2"/>
    <property type="match status" value="1"/>
</dbReference>
<comment type="cofactor">
    <cofactor evidence="3">
        <name>Fe(2+)</name>
        <dbReference type="ChEBI" id="CHEBI:29033"/>
    </cofactor>
    <text evidence="3">Binds 1 Fe(2+) ion per subunit.</text>
</comment>
<evidence type="ECO:0000256" key="4">
    <source>
        <dbReference type="SAM" id="MobiDB-lite"/>
    </source>
</evidence>
<dbReference type="PROSITE" id="PS51184">
    <property type="entry name" value="JMJC"/>
    <property type="match status" value="1"/>
</dbReference>
<organism evidence="6 7">
    <name type="scientific">Coccomyxa subellipsoidea</name>
    <dbReference type="NCBI Taxonomy" id="248742"/>
    <lineage>
        <taxon>Eukaryota</taxon>
        <taxon>Viridiplantae</taxon>
        <taxon>Chlorophyta</taxon>
        <taxon>core chlorophytes</taxon>
        <taxon>Trebouxiophyceae</taxon>
        <taxon>Trebouxiophyceae incertae sedis</taxon>
        <taxon>Coccomyxaceae</taxon>
        <taxon>Coccomyxa</taxon>
    </lineage>
</organism>
<comment type="function">
    <text evidence="3">Oxygenase that can act as both a histone lysine demethylase and a ribosomal histidine hydroxylase.</text>
</comment>
<evidence type="ECO:0000256" key="2">
    <source>
        <dbReference type="ARBA" id="ARBA00023004"/>
    </source>
</evidence>
<evidence type="ECO:0000259" key="5">
    <source>
        <dbReference type="PROSITE" id="PS51184"/>
    </source>
</evidence>
<sequence>MGKRKREKTGAEKPPKQTSSSHTALHNLLGNTVDVDRFLNRPLKQGQDINCVRFKDGQRQTLQDHKEGTCETWQQLYKEGWSLQVHQPQRFCESLTGLCAGLENHLGCLVGSNAYLTPPGAQGLAPHHDDVEIFVVQTEGRKLWRLYAPLHGFALPSTHSNDLSEDAIGEPTMEVTMEVGDVLYLPRGTIHAATTDDESASCHVTISTYQQWSFATLAQHLLQTLTTGQTPEVCLPIELRHGLPIGFLHQHGLQCDAVDIPQDVPPGASGRRFSPAFKSMGAPSAAASLAEGLRKLADAVEEKPALLSLAADSMAVDFMASRLPPCKGSLPELGEAPTESSVVRCRGSGLFRMMPLEAQDAPDDTGEGWVKVMSCLHNEVESHMMGGNSDGCEREDCHEADCGHNHSAHTDTSDDGEGDAAEENESAEEQENDEESGDGAADLVFPASYSFAIAQLLATAKPAGEGIPVSDIKLPAMEEKVGLAFALWSEGVIYTVPEAKPA</sequence>
<dbReference type="InterPro" id="IPR039994">
    <property type="entry name" value="NO66-like"/>
</dbReference>
<keyword evidence="3" id="KW-0804">Transcription</keyword>
<reference evidence="6 7" key="1">
    <citation type="journal article" date="2024" name="Nat. Commun.">
        <title>Phylogenomics reveals the evolutionary origins of lichenization in chlorophyte algae.</title>
        <authorList>
            <person name="Puginier C."/>
            <person name="Libourel C."/>
            <person name="Otte J."/>
            <person name="Skaloud P."/>
            <person name="Haon M."/>
            <person name="Grisel S."/>
            <person name="Petersen M."/>
            <person name="Berrin J.G."/>
            <person name="Delaux P.M."/>
            <person name="Dal Grande F."/>
            <person name="Keller J."/>
        </authorList>
    </citation>
    <scope>NUCLEOTIDE SEQUENCE [LARGE SCALE GENOMIC DNA]</scope>
    <source>
        <strain evidence="6 7">SAG 216-7</strain>
    </source>
</reference>